<evidence type="ECO:0000313" key="5">
    <source>
        <dbReference type="EMBL" id="MDN4173321.1"/>
    </source>
</evidence>
<dbReference type="InterPro" id="IPR023296">
    <property type="entry name" value="Glyco_hydro_beta-prop_sf"/>
</dbReference>
<dbReference type="Gene3D" id="2.115.10.20">
    <property type="entry name" value="Glycosyl hydrolase domain, family 43"/>
    <property type="match status" value="1"/>
</dbReference>
<dbReference type="Proteomes" id="UP001168620">
    <property type="component" value="Unassembled WGS sequence"/>
</dbReference>
<proteinExistence type="inferred from homology"/>
<evidence type="ECO:0000256" key="2">
    <source>
        <dbReference type="ARBA" id="ARBA00022801"/>
    </source>
</evidence>
<dbReference type="EMBL" id="JAUHJQ010000003">
    <property type="protein sequence ID" value="MDN4173321.1"/>
    <property type="molecule type" value="Genomic_DNA"/>
</dbReference>
<dbReference type="InterPro" id="IPR006710">
    <property type="entry name" value="Glyco_hydro_43"/>
</dbReference>
<dbReference type="PANTHER" id="PTHR42812:SF5">
    <property type="entry name" value="ENDO-ARABINASE"/>
    <property type="match status" value="1"/>
</dbReference>
<evidence type="ECO:0000256" key="3">
    <source>
        <dbReference type="ARBA" id="ARBA00023295"/>
    </source>
</evidence>
<dbReference type="SUPFAM" id="SSF75005">
    <property type="entry name" value="Arabinanase/levansucrase/invertase"/>
    <property type="match status" value="1"/>
</dbReference>
<gene>
    <name evidence="5" type="ORF">QWY28_10235</name>
</gene>
<evidence type="ECO:0000256" key="1">
    <source>
        <dbReference type="ARBA" id="ARBA00009865"/>
    </source>
</evidence>
<protein>
    <submittedName>
        <fullName evidence="5">Family 43 glycosylhydrolase</fullName>
    </submittedName>
</protein>
<evidence type="ECO:0000256" key="4">
    <source>
        <dbReference type="RuleBase" id="RU361187"/>
    </source>
</evidence>
<name>A0ABT8FFH1_9ACTN</name>
<dbReference type="Pfam" id="PF04616">
    <property type="entry name" value="Glyco_hydro_43"/>
    <property type="match status" value="1"/>
</dbReference>
<organism evidence="5 6">
    <name type="scientific">Nocardioides oceani</name>
    <dbReference type="NCBI Taxonomy" id="3058369"/>
    <lineage>
        <taxon>Bacteria</taxon>
        <taxon>Bacillati</taxon>
        <taxon>Actinomycetota</taxon>
        <taxon>Actinomycetes</taxon>
        <taxon>Propionibacteriales</taxon>
        <taxon>Nocardioidaceae</taxon>
        <taxon>Nocardioides</taxon>
    </lineage>
</organism>
<comment type="caution">
    <text evidence="5">The sequence shown here is derived from an EMBL/GenBank/DDBJ whole genome shotgun (WGS) entry which is preliminary data.</text>
</comment>
<keyword evidence="2 4" id="KW-0378">Hydrolase</keyword>
<dbReference type="InterPro" id="IPR051795">
    <property type="entry name" value="Glycosyl_Hydrlase_43"/>
</dbReference>
<comment type="similarity">
    <text evidence="1 4">Belongs to the glycosyl hydrolase 43 family.</text>
</comment>
<keyword evidence="6" id="KW-1185">Reference proteome</keyword>
<dbReference type="PANTHER" id="PTHR42812">
    <property type="entry name" value="BETA-XYLOSIDASE"/>
    <property type="match status" value="1"/>
</dbReference>
<accession>A0ABT8FFH1</accession>
<dbReference type="RefSeq" id="WP_300952427.1">
    <property type="nucleotide sequence ID" value="NZ_JAUHJQ010000003.1"/>
</dbReference>
<keyword evidence="3 4" id="KW-0326">Glycosidase</keyword>
<sequence>MVLVGWVPRALVRVVVVVVTATLLALVAPGSGEARRAEPVGLERGFADPAVVRHAGGYVAVSTGPYAPRATAPSATGPWTPVRPALGRLPGWAASPRIWAADVVRAGGRWLLYYSAPVRGLGREGRCIGVARADDLLGSFEPVGRRPLVCPRRALTPRAQDPVRGVRHVHARRGVIDPSGFRDRDGKRYLLYKTQTAPSTIRMVQLTVGGGRVMRGQRSHELLRRRGVTENPELVRRGRHLVLFTSEGYFGDCGYRTTYRRTTRLWRWEHARRQPLLRRSRQGICGPGGLDVLERAGAANLAYFHGWTCWRTTRACPPRRDLERRPGLAPQRSLFAGHLRWRQGRPVVVLLRGR</sequence>
<reference evidence="5" key="1">
    <citation type="submission" date="2023-06" db="EMBL/GenBank/DDBJ databases">
        <title>Draft genome sequence of Nocardioides sp. SOB77.</title>
        <authorList>
            <person name="Zhang G."/>
        </authorList>
    </citation>
    <scope>NUCLEOTIDE SEQUENCE</scope>
    <source>
        <strain evidence="5">SOB77</strain>
    </source>
</reference>
<evidence type="ECO:0000313" key="6">
    <source>
        <dbReference type="Proteomes" id="UP001168620"/>
    </source>
</evidence>